<feature type="domain" description="SsuA/THI5-like" evidence="4">
    <location>
        <begin position="13"/>
        <end position="220"/>
    </location>
</feature>
<dbReference type="RefSeq" id="WP_203626657.1">
    <property type="nucleotide sequence ID" value="NZ_BOLQ01000007.1"/>
</dbReference>
<comment type="caution">
    <text evidence="5">The sequence shown here is derived from an EMBL/GenBank/DDBJ whole genome shotgun (WGS) entry which is preliminary data.</text>
</comment>
<gene>
    <name evidence="5" type="ORF">ACFQ4P_08795</name>
</gene>
<evidence type="ECO:0000256" key="3">
    <source>
        <dbReference type="ARBA" id="ARBA00022729"/>
    </source>
</evidence>
<keyword evidence="6" id="KW-1185">Reference proteome</keyword>
<protein>
    <submittedName>
        <fullName evidence="5">ABC transporter substrate-binding protein</fullName>
    </submittedName>
</protein>
<comment type="subcellular location">
    <subcellularLocation>
        <location evidence="1">Periplasm</location>
    </subcellularLocation>
</comment>
<dbReference type="PANTHER" id="PTHR30024">
    <property type="entry name" value="ALIPHATIC SULFONATES-BINDING PROTEIN-RELATED"/>
    <property type="match status" value="1"/>
</dbReference>
<dbReference type="Gene3D" id="3.40.190.10">
    <property type="entry name" value="Periplasmic binding protein-like II"/>
    <property type="match status" value="2"/>
</dbReference>
<evidence type="ECO:0000313" key="6">
    <source>
        <dbReference type="Proteomes" id="UP001597196"/>
    </source>
</evidence>
<dbReference type="Proteomes" id="UP001597196">
    <property type="component" value="Unassembled WGS sequence"/>
</dbReference>
<evidence type="ECO:0000313" key="5">
    <source>
        <dbReference type="EMBL" id="MFD1430344.1"/>
    </source>
</evidence>
<dbReference type="EMBL" id="JBHTOC010000012">
    <property type="protein sequence ID" value="MFD1430344.1"/>
    <property type="molecule type" value="Genomic_DNA"/>
</dbReference>
<dbReference type="SUPFAM" id="SSF53850">
    <property type="entry name" value="Periplasmic binding protein-like II"/>
    <property type="match status" value="1"/>
</dbReference>
<evidence type="ECO:0000259" key="4">
    <source>
        <dbReference type="Pfam" id="PF09084"/>
    </source>
</evidence>
<name>A0ABW4CJW7_9LACO</name>
<proteinExistence type="inferred from homology"/>
<evidence type="ECO:0000256" key="2">
    <source>
        <dbReference type="ARBA" id="ARBA00010742"/>
    </source>
</evidence>
<sequence length="300" mass="32162">MRIGVLNTPNDVAVARHLGYFKEAFPGRKISFITFDSGVDANKALMSGGVDFATMGDTNGVVALSAGIPVRLLWINEICGANEALVARDGCKIHCLEDVAGKTIATPFASTSHYSLMIALKQAGLTHKVRLLDMDTQNIVAAWQRGNIDAAYTWQPTLTELLKNGQVLIDSSDLGKKGVQTGNITLVREAILQERPDDARRFTEAVAKAHRLRASDPAKAVAAAAAQTGISVAEAKTQVAGTTWLTQAEMYRQDGLGTPSHPGAFTRAMMRTGQFMHQQQTVSTAPTLSEFSTFIDTGGK</sequence>
<dbReference type="Pfam" id="PF09084">
    <property type="entry name" value="NMT1"/>
    <property type="match status" value="1"/>
</dbReference>
<organism evidence="5 6">
    <name type="scientific">Lacticaseibacillus mingshuiensis</name>
    <dbReference type="NCBI Taxonomy" id="2799574"/>
    <lineage>
        <taxon>Bacteria</taxon>
        <taxon>Bacillati</taxon>
        <taxon>Bacillota</taxon>
        <taxon>Bacilli</taxon>
        <taxon>Lactobacillales</taxon>
        <taxon>Lactobacillaceae</taxon>
        <taxon>Lacticaseibacillus</taxon>
    </lineage>
</organism>
<reference evidence="6" key="1">
    <citation type="journal article" date="2019" name="Int. J. Syst. Evol. Microbiol.">
        <title>The Global Catalogue of Microorganisms (GCM) 10K type strain sequencing project: providing services to taxonomists for standard genome sequencing and annotation.</title>
        <authorList>
            <consortium name="The Broad Institute Genomics Platform"/>
            <consortium name="The Broad Institute Genome Sequencing Center for Infectious Disease"/>
            <person name="Wu L."/>
            <person name="Ma J."/>
        </authorList>
    </citation>
    <scope>NUCLEOTIDE SEQUENCE [LARGE SCALE GENOMIC DNA]</scope>
    <source>
        <strain evidence="6">CCM 8980</strain>
    </source>
</reference>
<dbReference type="PANTHER" id="PTHR30024:SF47">
    <property type="entry name" value="TAURINE-BINDING PERIPLASMIC PROTEIN"/>
    <property type="match status" value="1"/>
</dbReference>
<evidence type="ECO:0000256" key="1">
    <source>
        <dbReference type="ARBA" id="ARBA00004418"/>
    </source>
</evidence>
<dbReference type="InterPro" id="IPR015168">
    <property type="entry name" value="SsuA/THI5"/>
</dbReference>
<comment type="similarity">
    <text evidence="2">Belongs to the bacterial solute-binding protein SsuA/TauA family.</text>
</comment>
<accession>A0ABW4CJW7</accession>
<keyword evidence="3" id="KW-0732">Signal</keyword>